<dbReference type="InterPro" id="IPR005225">
    <property type="entry name" value="Small_GTP-bd"/>
</dbReference>
<dbReference type="Proteomes" id="UP000001037">
    <property type="component" value="Chromosome"/>
</dbReference>
<evidence type="ECO:0000256" key="1">
    <source>
        <dbReference type="ARBA" id="ARBA00022741"/>
    </source>
</evidence>
<dbReference type="InterPro" id="IPR006073">
    <property type="entry name" value="GTP-bd"/>
</dbReference>
<evidence type="ECO:0000313" key="3">
    <source>
        <dbReference type="EMBL" id="AEM38078.1"/>
    </source>
</evidence>
<dbReference type="GeneID" id="11139845"/>
<dbReference type="InterPro" id="IPR031167">
    <property type="entry name" value="G_OBG"/>
</dbReference>
<accession>G0EEW4</accession>
<dbReference type="NCBIfam" id="TIGR00231">
    <property type="entry name" value="small_GTP"/>
    <property type="match status" value="1"/>
</dbReference>
<reference evidence="3 4" key="1">
    <citation type="journal article" date="2011" name="Stand. Genomic Sci.">
        <title>Complete genome sequence of the hyperthermophilic chemolithoautotroph Pyrolobus fumarii type strain (1A).</title>
        <authorList>
            <person name="Anderson I."/>
            <person name="Goker M."/>
            <person name="Nolan M."/>
            <person name="Lucas S."/>
            <person name="Hammon N."/>
            <person name="Deshpande S."/>
            <person name="Cheng J.F."/>
            <person name="Tapia R."/>
            <person name="Han C."/>
            <person name="Goodwin L."/>
            <person name="Pitluck S."/>
            <person name="Huntemann M."/>
            <person name="Liolios K."/>
            <person name="Ivanova N."/>
            <person name="Pagani I."/>
            <person name="Mavromatis K."/>
            <person name="Ovchinikova G."/>
            <person name="Pati A."/>
            <person name="Chen A."/>
            <person name="Palaniappan K."/>
            <person name="Land M."/>
            <person name="Hauser L."/>
            <person name="Brambilla E.M."/>
            <person name="Huber H."/>
            <person name="Yasawong M."/>
            <person name="Rohde M."/>
            <person name="Spring S."/>
            <person name="Abt B."/>
            <person name="Sikorski J."/>
            <person name="Wirth R."/>
            <person name="Detter J.C."/>
            <person name="Woyke T."/>
            <person name="Bristow J."/>
            <person name="Eisen J.A."/>
            <person name="Markowitz V."/>
            <person name="Hugenholtz P."/>
            <person name="Kyrpides N.C."/>
            <person name="Klenk H.P."/>
            <person name="Lapidus A."/>
        </authorList>
    </citation>
    <scope>NUCLEOTIDE SEQUENCE [LARGE SCALE GENOMIC DNA]</scope>
    <source>
        <strain evidence="4">DSM 11204 / 1A</strain>
    </source>
</reference>
<keyword evidence="4" id="KW-1185">Reference proteome</keyword>
<protein>
    <submittedName>
        <fullName evidence="3">Small GTP-binding protein</fullName>
    </submittedName>
</protein>
<dbReference type="Gene3D" id="1.20.120.1190">
    <property type="match status" value="1"/>
</dbReference>
<name>G0EEW4_PYRF1</name>
<dbReference type="RefSeq" id="WP_014025755.1">
    <property type="nucleotide sequence ID" value="NC_015931.1"/>
</dbReference>
<dbReference type="OrthoDB" id="147673at2157"/>
<dbReference type="Pfam" id="PF01926">
    <property type="entry name" value="MMR_HSR1"/>
    <property type="match status" value="1"/>
</dbReference>
<dbReference type="Pfam" id="PF17835">
    <property type="entry name" value="NOG1_N"/>
    <property type="match status" value="1"/>
</dbReference>
<dbReference type="FunCoup" id="G0EEW4">
    <property type="interactions" value="131"/>
</dbReference>
<dbReference type="eggNOG" id="arCOG00352">
    <property type="taxonomic scope" value="Archaea"/>
</dbReference>
<dbReference type="InterPro" id="IPR027417">
    <property type="entry name" value="P-loop_NTPase"/>
</dbReference>
<dbReference type="SUPFAM" id="SSF52540">
    <property type="entry name" value="P-loop containing nucleoside triphosphate hydrolases"/>
    <property type="match status" value="1"/>
</dbReference>
<evidence type="ECO:0000259" key="2">
    <source>
        <dbReference type="PROSITE" id="PS51710"/>
    </source>
</evidence>
<dbReference type="HOGENOM" id="CLU_011784_0_0_2"/>
<dbReference type="Gene3D" id="3.40.50.300">
    <property type="entry name" value="P-loop containing nucleotide triphosphate hydrolases"/>
    <property type="match status" value="1"/>
</dbReference>
<feature type="domain" description="OBG-type G" evidence="2">
    <location>
        <begin position="180"/>
        <end position="350"/>
    </location>
</feature>
<dbReference type="KEGG" id="pfm:Pyrfu_0206"/>
<proteinExistence type="predicted"/>
<gene>
    <name evidence="3" type="ordered locus">Pyrfu_0206</name>
</gene>
<dbReference type="PROSITE" id="PS51710">
    <property type="entry name" value="G_OBG"/>
    <property type="match status" value="1"/>
</dbReference>
<dbReference type="STRING" id="694429.Pyrfu_0206"/>
<dbReference type="AlphaFoldDB" id="G0EEW4"/>
<organism evidence="3 4">
    <name type="scientific">Pyrolobus fumarii (strain DSM 11204 / 1A)</name>
    <dbReference type="NCBI Taxonomy" id="694429"/>
    <lineage>
        <taxon>Archaea</taxon>
        <taxon>Thermoproteota</taxon>
        <taxon>Thermoprotei</taxon>
        <taxon>Desulfurococcales</taxon>
        <taxon>Pyrodictiaceae</taxon>
        <taxon>Pyrolobus</taxon>
    </lineage>
</organism>
<dbReference type="InParanoid" id="G0EEW4"/>
<sequence length="365" mass="41670">MKENVGVQGRNAAKLDVNTVVRLFKETHIPSIEEVVERIGRRYRRLRPRRRGAKGLIEFELKRVELVYNILRSVFEKLAKLPPTKYMNEYHALLIKSIYGDAYDKAIERARYALRLLEQLWNDYRLLIVTAENPREAARLRKEAAGRMISVWRRYKKHVDVLIEVKNEIIKTHVVSENLPVIVVAGIPSAGKSTLIRRVSSAEPEIAAYPFTTKTIIVGKLRCPQLETYIVDTPGILDRPYEELNDIEKKAYVALRALADVIVFLVDVSPERILDVQQQYHILDQIHDTIAEPAGTDIIVVINKVDVKEEAALKEAVSNALARGLTVIEISALTGHGVDMLLQLACDKAFKHFIKRSNLYLEFEE</sequence>
<evidence type="ECO:0000313" key="4">
    <source>
        <dbReference type="Proteomes" id="UP000001037"/>
    </source>
</evidence>
<dbReference type="PRINTS" id="PR00326">
    <property type="entry name" value="GTP1OBG"/>
</dbReference>
<dbReference type="InterPro" id="IPR041623">
    <property type="entry name" value="NOG1_N"/>
</dbReference>
<dbReference type="GO" id="GO:0005525">
    <property type="term" value="F:GTP binding"/>
    <property type="evidence" value="ECO:0007669"/>
    <property type="project" value="InterPro"/>
</dbReference>
<dbReference type="EMBL" id="CP002838">
    <property type="protein sequence ID" value="AEM38078.1"/>
    <property type="molecule type" value="Genomic_DNA"/>
</dbReference>
<dbReference type="PANTHER" id="PTHR45759">
    <property type="entry name" value="NUCLEOLAR GTP-BINDING PROTEIN 1"/>
    <property type="match status" value="1"/>
</dbReference>
<keyword evidence="1" id="KW-0547">Nucleotide-binding</keyword>